<reference evidence="2" key="1">
    <citation type="journal article" date="2018" name="Front. Microbiol.">
        <title>Genome-Based Analysis Reveals the Taxonomy and Diversity of the Family Idiomarinaceae.</title>
        <authorList>
            <person name="Liu Y."/>
            <person name="Lai Q."/>
            <person name="Shao Z."/>
        </authorList>
    </citation>
    <scope>NUCLEOTIDE SEQUENCE [LARGE SCALE GENOMIC DNA]</scope>
    <source>
        <strain evidence="2">CVS-6</strain>
    </source>
</reference>
<name>A0A432YMX2_9GAMM</name>
<evidence type="ECO:0000313" key="1">
    <source>
        <dbReference type="EMBL" id="RUO62205.1"/>
    </source>
</evidence>
<organism evidence="1 2">
    <name type="scientific">Pseudidiomarina insulisalsae</name>
    <dbReference type="NCBI Taxonomy" id="575789"/>
    <lineage>
        <taxon>Bacteria</taxon>
        <taxon>Pseudomonadati</taxon>
        <taxon>Pseudomonadota</taxon>
        <taxon>Gammaproteobacteria</taxon>
        <taxon>Alteromonadales</taxon>
        <taxon>Idiomarinaceae</taxon>
        <taxon>Pseudidiomarina</taxon>
    </lineage>
</organism>
<dbReference type="Proteomes" id="UP000288259">
    <property type="component" value="Unassembled WGS sequence"/>
</dbReference>
<sequence>MLLPVQSLSQYRQEVELLCKDALLVLYSPESSKSLKATSLTILQIETNAEVVVTDLAEIQQIHMNSRDKQLPARLLATQCPKLELINKLGTEPTKAYAKISRCGRNRLKFTGAWYRIALAGCTIRRLSVEMAQALHVAGVCHIEEVHVPNTMRVVNQATNWFADGVIPDINESTLSDLKQRLNDPSSEQPDVELVETCMAAVRRCRRPKSRYYGIQILSLLAESYEKGIHLDELFEIRRNMLPPRTSHPFPADLHIEGWRADVRLWNYLRRASLAANKNGQFVRINNYYLEHFSGTDQKGEAIYALIRECLDHRSEELLEYALKQLKPTSPQHSIFIDIYFNWGQPLIIKGIKLLLLAIPRLGASTKTMAIEYILLSSVPDLFRTAVDKLIEQEPFLTRKVALRLANQHPKSKAVFIHLALSGPSGHRGKQPSSKEGATA</sequence>
<protein>
    <submittedName>
        <fullName evidence="1">Uncharacterized protein</fullName>
    </submittedName>
</protein>
<dbReference type="EMBL" id="PIPY01000004">
    <property type="protein sequence ID" value="RUO62205.1"/>
    <property type="molecule type" value="Genomic_DNA"/>
</dbReference>
<keyword evidence="2" id="KW-1185">Reference proteome</keyword>
<accession>A0A432YMX2</accession>
<comment type="caution">
    <text evidence="1">The sequence shown here is derived from an EMBL/GenBank/DDBJ whole genome shotgun (WGS) entry which is preliminary data.</text>
</comment>
<dbReference type="AlphaFoldDB" id="A0A432YMX2"/>
<gene>
    <name evidence="1" type="ORF">CWI71_04975</name>
</gene>
<evidence type="ECO:0000313" key="2">
    <source>
        <dbReference type="Proteomes" id="UP000288259"/>
    </source>
</evidence>
<proteinExistence type="predicted"/>